<evidence type="ECO:0000313" key="2">
    <source>
        <dbReference type="EMBL" id="NYE13223.1"/>
    </source>
</evidence>
<evidence type="ECO:0000256" key="1">
    <source>
        <dbReference type="SAM" id="MobiDB-lite"/>
    </source>
</evidence>
<name>A0A7Y9KER0_9ACTN</name>
<comment type="caution">
    <text evidence="2">The sequence shown here is derived from an EMBL/GenBank/DDBJ whole genome shotgun (WGS) entry which is preliminary data.</text>
</comment>
<accession>A0A7Y9KER0</accession>
<keyword evidence="3" id="KW-1185">Reference proteome</keyword>
<dbReference type="EMBL" id="JACCBT010000001">
    <property type="protein sequence ID" value="NYE13223.1"/>
    <property type="molecule type" value="Genomic_DNA"/>
</dbReference>
<feature type="region of interest" description="Disordered" evidence="1">
    <location>
        <begin position="1"/>
        <end position="21"/>
    </location>
</feature>
<gene>
    <name evidence="2" type="ORF">BJ999_003519</name>
</gene>
<evidence type="ECO:0000313" key="3">
    <source>
        <dbReference type="Proteomes" id="UP000591272"/>
    </source>
</evidence>
<dbReference type="Proteomes" id="UP000591272">
    <property type="component" value="Unassembled WGS sequence"/>
</dbReference>
<sequence length="75" mass="7850">MNIIKPGGEEERGFAHTRASTTGRFAQRITSVPAIGKCRGVREGAFIGGQATFQPIPPVVTTLDGMSPHLTASLG</sequence>
<dbReference type="AlphaFoldDB" id="A0A7Y9KER0"/>
<protein>
    <submittedName>
        <fullName evidence="2">Uncharacterized protein</fullName>
    </submittedName>
</protein>
<dbReference type="RefSeq" id="WP_179834296.1">
    <property type="nucleotide sequence ID" value="NZ_BMRD01000025.1"/>
</dbReference>
<proteinExistence type="predicted"/>
<reference evidence="2 3" key="1">
    <citation type="submission" date="2020-07" db="EMBL/GenBank/DDBJ databases">
        <title>Sequencing the genomes of 1000 actinobacteria strains.</title>
        <authorList>
            <person name="Klenk H.-P."/>
        </authorList>
    </citation>
    <scope>NUCLEOTIDE SEQUENCE [LARGE SCALE GENOMIC DNA]</scope>
    <source>
        <strain evidence="2 3">DSM 43461</strain>
    </source>
</reference>
<organism evidence="2 3">
    <name type="scientific">Actinomadura citrea</name>
    <dbReference type="NCBI Taxonomy" id="46158"/>
    <lineage>
        <taxon>Bacteria</taxon>
        <taxon>Bacillati</taxon>
        <taxon>Actinomycetota</taxon>
        <taxon>Actinomycetes</taxon>
        <taxon>Streptosporangiales</taxon>
        <taxon>Thermomonosporaceae</taxon>
        <taxon>Actinomadura</taxon>
    </lineage>
</organism>